<dbReference type="InterPro" id="IPR036726">
    <property type="entry name" value="GTP1_OBG_dom_sf"/>
</dbReference>
<dbReference type="PROSITE" id="PS51710">
    <property type="entry name" value="G_OBG"/>
    <property type="match status" value="1"/>
</dbReference>
<evidence type="ECO:0000256" key="5">
    <source>
        <dbReference type="HAMAP-Rule" id="MF_01454"/>
    </source>
</evidence>
<organism evidence="8 9">
    <name type="scientific">Phormidium yuhuli AB48</name>
    <dbReference type="NCBI Taxonomy" id="2940671"/>
    <lineage>
        <taxon>Bacteria</taxon>
        <taxon>Bacillati</taxon>
        <taxon>Cyanobacteriota</taxon>
        <taxon>Cyanophyceae</taxon>
        <taxon>Oscillatoriophycideae</taxon>
        <taxon>Oscillatoriales</taxon>
        <taxon>Oscillatoriaceae</taxon>
        <taxon>Phormidium</taxon>
        <taxon>Phormidium yuhuli</taxon>
    </lineage>
</organism>
<dbReference type="PANTHER" id="PTHR11702:SF31">
    <property type="entry name" value="MITOCHONDRIAL RIBOSOME-ASSOCIATED GTPASE 2"/>
    <property type="match status" value="1"/>
</dbReference>
<keyword evidence="9" id="KW-1185">Reference proteome</keyword>
<dbReference type="RefSeq" id="WP_252663756.1">
    <property type="nucleotide sequence ID" value="NZ_CP098611.1"/>
</dbReference>
<dbReference type="NCBIfam" id="NF008956">
    <property type="entry name" value="PRK12299.1"/>
    <property type="match status" value="1"/>
</dbReference>
<dbReference type="PIRSF" id="PIRSF002401">
    <property type="entry name" value="GTP_bd_Obg/CgtA"/>
    <property type="match status" value="1"/>
</dbReference>
<comment type="subcellular location">
    <subcellularLocation>
        <location evidence="5">Cytoplasm</location>
    </subcellularLocation>
</comment>
<comment type="function">
    <text evidence="5">An essential GTPase which binds GTP, GDP and possibly (p)ppGpp with moderate affinity, with high nucleotide exchange rates and a fairly low GTP hydrolysis rate. Plays a role in control of the cell cycle, stress response, ribosome biogenesis and in those bacteria that undergo differentiation, in morphogenesis control.</text>
</comment>
<gene>
    <name evidence="8" type="primary">obgE</name>
    <name evidence="5" type="synonym">obg</name>
    <name evidence="8" type="ORF">NEA10_03075</name>
</gene>
<feature type="binding site" evidence="5">
    <location>
        <begin position="166"/>
        <end position="173"/>
    </location>
    <ligand>
        <name>GTP</name>
        <dbReference type="ChEBI" id="CHEBI:37565"/>
    </ligand>
</feature>
<feature type="binding site" evidence="5">
    <location>
        <begin position="191"/>
        <end position="195"/>
    </location>
    <ligand>
        <name>GTP</name>
        <dbReference type="ChEBI" id="CHEBI:37565"/>
    </ligand>
</feature>
<keyword evidence="5" id="KW-0963">Cytoplasm</keyword>
<evidence type="ECO:0000256" key="1">
    <source>
        <dbReference type="ARBA" id="ARBA00007699"/>
    </source>
</evidence>
<evidence type="ECO:0000256" key="4">
    <source>
        <dbReference type="ARBA" id="ARBA00023134"/>
    </source>
</evidence>
<dbReference type="EMBL" id="CP098611">
    <property type="protein sequence ID" value="USR91726.1"/>
    <property type="molecule type" value="Genomic_DNA"/>
</dbReference>
<feature type="domain" description="Obg" evidence="7">
    <location>
        <begin position="1"/>
        <end position="159"/>
    </location>
</feature>
<dbReference type="Pfam" id="PF01018">
    <property type="entry name" value="GTP1_OBG"/>
    <property type="match status" value="1"/>
</dbReference>
<dbReference type="InterPro" id="IPR027417">
    <property type="entry name" value="P-loop_NTPase"/>
</dbReference>
<dbReference type="NCBIfam" id="TIGR02729">
    <property type="entry name" value="Obg_CgtA"/>
    <property type="match status" value="1"/>
</dbReference>
<feature type="binding site" evidence="5">
    <location>
        <position position="193"/>
    </location>
    <ligand>
        <name>Mg(2+)</name>
        <dbReference type="ChEBI" id="CHEBI:18420"/>
    </ligand>
</feature>
<sequence>MQFIDRVEIEVEGGTGGDGLVAFRREKYVPAGGPAGGDGGRGGSVYLLATDNLQTLLDFRYAHRFRAENGKRGGNNNCTGASGGDRILEVPCGTVAYDLETGEIVGDLVEPGQKVCVAEGGKGGHGNRHYLSNRNRAPEVAQEGRPGRIRQLRLELKLLAEVGIIGLPNAGKSTLISVLSAARPKIADYPFTTLVPNLGVVRKPTGDGTVFADIPGLIAGAHEGLGLGHEFLRHIERTRVLLHLVDVTAENPLEDYRVIREELVAYDRGLPERPQIIALSKLDACDRTPEEIQDLSRALQPDSDYPILQISAVAQQGLDELLNAVWYVLDQREPEFV</sequence>
<dbReference type="Gene3D" id="2.70.210.12">
    <property type="entry name" value="GTP1/OBG domain"/>
    <property type="match status" value="1"/>
</dbReference>
<comment type="similarity">
    <text evidence="1 5">Belongs to the TRAFAC class OBG-HflX-like GTPase superfamily. OBG GTPase family.</text>
</comment>
<dbReference type="NCBIfam" id="NF008955">
    <property type="entry name" value="PRK12297.1"/>
    <property type="match status" value="1"/>
</dbReference>
<accession>A0ABY5AS41</accession>
<comment type="subunit">
    <text evidence="5">Monomer.</text>
</comment>
<proteinExistence type="inferred from homology"/>
<dbReference type="Gene3D" id="3.40.50.300">
    <property type="entry name" value="P-loop containing nucleotide triphosphate hydrolases"/>
    <property type="match status" value="1"/>
</dbReference>
<dbReference type="PRINTS" id="PR00326">
    <property type="entry name" value="GTP1OBG"/>
</dbReference>
<feature type="binding site" evidence="5">
    <location>
        <position position="173"/>
    </location>
    <ligand>
        <name>Mg(2+)</name>
        <dbReference type="ChEBI" id="CHEBI:18420"/>
    </ligand>
</feature>
<dbReference type="InterPro" id="IPR006169">
    <property type="entry name" value="GTP1_OBG_dom"/>
</dbReference>
<dbReference type="PANTHER" id="PTHR11702">
    <property type="entry name" value="DEVELOPMENTALLY REGULATED GTP-BINDING PROTEIN-RELATED"/>
    <property type="match status" value="1"/>
</dbReference>
<evidence type="ECO:0000256" key="3">
    <source>
        <dbReference type="ARBA" id="ARBA00022842"/>
    </source>
</evidence>
<evidence type="ECO:0000259" key="7">
    <source>
        <dbReference type="PROSITE" id="PS51883"/>
    </source>
</evidence>
<evidence type="ECO:0000259" key="6">
    <source>
        <dbReference type="PROSITE" id="PS51710"/>
    </source>
</evidence>
<feature type="binding site" evidence="5">
    <location>
        <begin position="280"/>
        <end position="283"/>
    </location>
    <ligand>
        <name>GTP</name>
        <dbReference type="ChEBI" id="CHEBI:37565"/>
    </ligand>
</feature>
<keyword evidence="5" id="KW-0479">Metal-binding</keyword>
<keyword evidence="4 5" id="KW-0342">GTP-binding</keyword>
<dbReference type="SUPFAM" id="SSF82051">
    <property type="entry name" value="Obg GTP-binding protein N-terminal domain"/>
    <property type="match status" value="1"/>
</dbReference>
<evidence type="ECO:0000313" key="9">
    <source>
        <dbReference type="Proteomes" id="UP001056708"/>
    </source>
</evidence>
<protein>
    <recommendedName>
        <fullName evidence="5">GTPase Obg</fullName>
        <ecNumber evidence="5">3.6.5.-</ecNumber>
    </recommendedName>
    <alternativeName>
        <fullName evidence="5">GTP-binding protein Obg</fullName>
    </alternativeName>
</protein>
<dbReference type="InterPro" id="IPR014100">
    <property type="entry name" value="GTP-bd_Obg/CgtA"/>
</dbReference>
<dbReference type="EC" id="3.6.5.-" evidence="5"/>
<dbReference type="Pfam" id="PF01926">
    <property type="entry name" value="MMR_HSR1"/>
    <property type="match status" value="1"/>
</dbReference>
<dbReference type="InterPro" id="IPR045086">
    <property type="entry name" value="OBG_GTPase"/>
</dbReference>
<dbReference type="HAMAP" id="MF_01454">
    <property type="entry name" value="GTPase_Obg"/>
    <property type="match status" value="1"/>
</dbReference>
<feature type="binding site" evidence="5">
    <location>
        <begin position="213"/>
        <end position="216"/>
    </location>
    <ligand>
        <name>GTP</name>
        <dbReference type="ChEBI" id="CHEBI:37565"/>
    </ligand>
</feature>
<dbReference type="CDD" id="cd01898">
    <property type="entry name" value="Obg"/>
    <property type="match status" value="1"/>
</dbReference>
<dbReference type="InterPro" id="IPR006073">
    <property type="entry name" value="GTP-bd"/>
</dbReference>
<keyword evidence="5" id="KW-0378">Hydrolase</keyword>
<feature type="domain" description="OBG-type G" evidence="6">
    <location>
        <begin position="160"/>
        <end position="330"/>
    </location>
</feature>
<dbReference type="Proteomes" id="UP001056708">
    <property type="component" value="Chromosome"/>
</dbReference>
<evidence type="ECO:0000256" key="2">
    <source>
        <dbReference type="ARBA" id="ARBA00022741"/>
    </source>
</evidence>
<dbReference type="PROSITE" id="PS51883">
    <property type="entry name" value="OBG"/>
    <property type="match status" value="1"/>
</dbReference>
<feature type="binding site" evidence="5">
    <location>
        <begin position="311"/>
        <end position="313"/>
    </location>
    <ligand>
        <name>GTP</name>
        <dbReference type="ChEBI" id="CHEBI:37565"/>
    </ligand>
</feature>
<reference evidence="8" key="1">
    <citation type="submission" date="2022-06" db="EMBL/GenBank/DDBJ databases">
        <title>Genome sequence of Phormidium yuhuli AB48 isolated from an industrial photobioreactor environment.</title>
        <authorList>
            <person name="Qiu Y."/>
            <person name="Noonan A.J.C."/>
            <person name="Dofher K."/>
            <person name="Koch M."/>
            <person name="Kieft B."/>
            <person name="Lin X."/>
            <person name="Ziels R.M."/>
            <person name="Hallam S.J."/>
        </authorList>
    </citation>
    <scope>NUCLEOTIDE SEQUENCE</scope>
    <source>
        <strain evidence="8">AB48</strain>
    </source>
</reference>
<comment type="cofactor">
    <cofactor evidence="5">
        <name>Mg(2+)</name>
        <dbReference type="ChEBI" id="CHEBI:18420"/>
    </cofactor>
</comment>
<dbReference type="InterPro" id="IPR031167">
    <property type="entry name" value="G_OBG"/>
</dbReference>
<keyword evidence="3 5" id="KW-0460">Magnesium</keyword>
<dbReference type="SUPFAM" id="SSF52540">
    <property type="entry name" value="P-loop containing nucleoside triphosphate hydrolases"/>
    <property type="match status" value="1"/>
</dbReference>
<name>A0ABY5AS41_9CYAN</name>
<evidence type="ECO:0000313" key="8">
    <source>
        <dbReference type="EMBL" id="USR91726.1"/>
    </source>
</evidence>
<keyword evidence="2 5" id="KW-0547">Nucleotide-binding</keyword>